<keyword evidence="1" id="KW-0472">Membrane</keyword>
<dbReference type="Pfam" id="PF13383">
    <property type="entry name" value="Methyltransf_22"/>
    <property type="match status" value="1"/>
</dbReference>
<dbReference type="PANTHER" id="PTHR32026">
    <property type="entry name" value="METHYLTRANSFERASE-LIKE PROTEIN 24"/>
    <property type="match status" value="1"/>
</dbReference>
<protein>
    <recommendedName>
        <fullName evidence="2">Methyltransferase domain-containing protein</fullName>
    </recommendedName>
</protein>
<name>A0A8S3ZV69_9EUPU</name>
<feature type="transmembrane region" description="Helical" evidence="1">
    <location>
        <begin position="6"/>
        <end position="25"/>
    </location>
</feature>
<feature type="transmembrane region" description="Helical" evidence="1">
    <location>
        <begin position="58"/>
        <end position="78"/>
    </location>
</feature>
<evidence type="ECO:0000256" key="1">
    <source>
        <dbReference type="SAM" id="Phobius"/>
    </source>
</evidence>
<keyword evidence="1" id="KW-0812">Transmembrane</keyword>
<accession>A0A8S3ZV69</accession>
<gene>
    <name evidence="3" type="ORF">CUNI_LOCUS18911</name>
</gene>
<dbReference type="PANTHER" id="PTHR32026:SF10">
    <property type="entry name" value="METHYLTRANSFERASE-LIKE PROTEIN 24-RELATED"/>
    <property type="match status" value="1"/>
</dbReference>
<dbReference type="AlphaFoldDB" id="A0A8S3ZV69"/>
<evidence type="ECO:0000313" key="4">
    <source>
        <dbReference type="Proteomes" id="UP000678393"/>
    </source>
</evidence>
<dbReference type="InterPro" id="IPR026913">
    <property type="entry name" value="METTL24"/>
</dbReference>
<keyword evidence="4" id="KW-1185">Reference proteome</keyword>
<dbReference type="OrthoDB" id="10006218at2759"/>
<organism evidence="3 4">
    <name type="scientific">Candidula unifasciata</name>
    <dbReference type="NCBI Taxonomy" id="100452"/>
    <lineage>
        <taxon>Eukaryota</taxon>
        <taxon>Metazoa</taxon>
        <taxon>Spiralia</taxon>
        <taxon>Lophotrochozoa</taxon>
        <taxon>Mollusca</taxon>
        <taxon>Gastropoda</taxon>
        <taxon>Heterobranchia</taxon>
        <taxon>Euthyneura</taxon>
        <taxon>Panpulmonata</taxon>
        <taxon>Eupulmonata</taxon>
        <taxon>Stylommatophora</taxon>
        <taxon>Helicina</taxon>
        <taxon>Helicoidea</taxon>
        <taxon>Geomitridae</taxon>
        <taxon>Candidula</taxon>
    </lineage>
</organism>
<proteinExistence type="predicted"/>
<evidence type="ECO:0000259" key="2">
    <source>
        <dbReference type="Pfam" id="PF13383"/>
    </source>
</evidence>
<feature type="domain" description="Methyltransferase" evidence="2">
    <location>
        <begin position="112"/>
        <end position="272"/>
    </location>
</feature>
<comment type="caution">
    <text evidence="3">The sequence shown here is derived from an EMBL/GenBank/DDBJ whole genome shotgun (WGS) entry which is preliminary data.</text>
</comment>
<dbReference type="EMBL" id="CAJHNH020006113">
    <property type="protein sequence ID" value="CAG5133353.1"/>
    <property type="molecule type" value="Genomic_DNA"/>
</dbReference>
<evidence type="ECO:0000313" key="3">
    <source>
        <dbReference type="EMBL" id="CAG5133353.1"/>
    </source>
</evidence>
<dbReference type="InterPro" id="IPR025714">
    <property type="entry name" value="Methyltranfer_dom"/>
</dbReference>
<sequence length="363" mass="42563">MPRLYLKRVVIVGGAVLLTCLLVVVREYHRRTRPSYRGVPDVDPKLWKLLLHDETTQVCLFVCLFVCLIHMGGLFLLFSVHQLPTPRPAHRVHVKQLPPLSINIGWSLERVEEAFFSYLENKDVRCDKDVRVGNWHDGGWNVCLSPPYDLKQPCVVFSFGIGYDWQFDDSVTGNYGCQVMAFDPSMKEQEVPHNTMIQFRRIGLAATNGIGKKGWKLKTLRQHFQDEGFLEVPIDYLKIDIEYMEWESLRQALTDGSLKLVKQLGFEIHTPEMFHSLKAANETLLRDPMKEKLDFVHMFETLRQIEIMGFRKFNYRKNPFGLYTSVYTKKERSYCYELHYINTDFLQDNNTLIHYSDSKLFHR</sequence>
<reference evidence="3" key="1">
    <citation type="submission" date="2021-04" db="EMBL/GenBank/DDBJ databases">
        <authorList>
            <consortium name="Molecular Ecology Group"/>
        </authorList>
    </citation>
    <scope>NUCLEOTIDE SEQUENCE</scope>
</reference>
<keyword evidence="1" id="KW-1133">Transmembrane helix</keyword>
<dbReference type="Proteomes" id="UP000678393">
    <property type="component" value="Unassembled WGS sequence"/>
</dbReference>